<dbReference type="NCBIfam" id="NF002592">
    <property type="entry name" value="PRK02250.1"/>
    <property type="match status" value="1"/>
</dbReference>
<dbReference type="InterPro" id="IPR032710">
    <property type="entry name" value="NTF2-like_dom_sf"/>
</dbReference>
<dbReference type="Proteomes" id="UP001170624">
    <property type="component" value="Unassembled WGS sequence"/>
</dbReference>
<dbReference type="SUPFAM" id="SSF103642">
    <property type="entry name" value="Sec-C motif"/>
    <property type="match status" value="1"/>
</dbReference>
<dbReference type="InterPro" id="IPR004027">
    <property type="entry name" value="SEC_C_motif"/>
</dbReference>
<dbReference type="AlphaFoldDB" id="A0AAW7Y0L3"/>
<organism evidence="4 5">
    <name type="scientific">Photobacterium sanguinicancri</name>
    <dbReference type="NCBI Taxonomy" id="875932"/>
    <lineage>
        <taxon>Bacteria</taxon>
        <taxon>Pseudomonadati</taxon>
        <taxon>Pseudomonadota</taxon>
        <taxon>Gammaproteobacteria</taxon>
        <taxon>Vibrionales</taxon>
        <taxon>Vibrionaceae</taxon>
        <taxon>Photobacterium</taxon>
    </lineage>
</organism>
<dbReference type="PANTHER" id="PTHR33747:SF1">
    <property type="entry name" value="ADENYLATE CYCLASE-ASSOCIATED CAP C-TERMINAL DOMAIN-CONTAINING PROTEIN"/>
    <property type="match status" value="1"/>
</dbReference>
<protein>
    <recommendedName>
        <fullName evidence="2">UPF0225 protein Q4568_00435</fullName>
    </recommendedName>
</protein>
<dbReference type="Gene3D" id="3.10.450.50">
    <property type="match status" value="1"/>
</dbReference>
<dbReference type="RefSeq" id="WP_261857943.1">
    <property type="nucleotide sequence ID" value="NZ_AP024850.1"/>
</dbReference>
<dbReference type="Pfam" id="PF02810">
    <property type="entry name" value="SEC-C"/>
    <property type="match status" value="2"/>
</dbReference>
<evidence type="ECO:0000313" key="5">
    <source>
        <dbReference type="Proteomes" id="UP001170624"/>
    </source>
</evidence>
<evidence type="ECO:0000256" key="1">
    <source>
        <dbReference type="ARBA" id="ARBA00010839"/>
    </source>
</evidence>
<comment type="caution">
    <text evidence="4">The sequence shown here is derived from an EMBL/GenBank/DDBJ whole genome shotgun (WGS) entry which is preliminary data.</text>
</comment>
<feature type="domain" description="YchJ-like middle NTF2-like" evidence="3">
    <location>
        <begin position="31"/>
        <end position="130"/>
    </location>
</feature>
<comment type="similarity">
    <text evidence="1 2">Belongs to the UPF0225 family.</text>
</comment>
<evidence type="ECO:0000313" key="4">
    <source>
        <dbReference type="EMBL" id="MDO6540974.1"/>
    </source>
</evidence>
<dbReference type="InterPro" id="IPR048469">
    <property type="entry name" value="YchJ-like_M"/>
</dbReference>
<accession>A0AAW7Y0L3</accession>
<dbReference type="InterPro" id="IPR023006">
    <property type="entry name" value="YchJ-like"/>
</dbReference>
<dbReference type="HAMAP" id="MF_00612">
    <property type="entry name" value="UPF0225"/>
    <property type="match status" value="1"/>
</dbReference>
<proteinExistence type="inferred from homology"/>
<reference evidence="4" key="1">
    <citation type="submission" date="2023-07" db="EMBL/GenBank/DDBJ databases">
        <title>Genome content predicts the carbon catabolic preferences of heterotrophic bacteria.</title>
        <authorList>
            <person name="Gralka M."/>
        </authorList>
    </citation>
    <scope>NUCLEOTIDE SEQUENCE</scope>
    <source>
        <strain evidence="4">G2M05</strain>
    </source>
</reference>
<dbReference type="Pfam" id="PF17775">
    <property type="entry name" value="YchJ_M-like"/>
    <property type="match status" value="1"/>
</dbReference>
<name>A0AAW7Y0L3_9GAMM</name>
<dbReference type="SUPFAM" id="SSF54427">
    <property type="entry name" value="NTF2-like"/>
    <property type="match status" value="1"/>
</dbReference>
<sequence>MSNTLCPCGSQQPLSHCCQPIHQNPALAIHPEQLMRSRYSAHVLGLVDYVVATYHPSCHAEDYRDAIADSVNSHWLGLNVIHSEIADSGEGFVEFEAFYQDDNEQFCLAERSRFLKETTDGVTQWYYIDGEYPKQENELDPELIPNAAPQQPIANPDKIGRNDPCVCGSGKKYKKCCG</sequence>
<dbReference type="PANTHER" id="PTHR33747">
    <property type="entry name" value="UPF0225 PROTEIN SCO1677"/>
    <property type="match status" value="1"/>
</dbReference>
<gene>
    <name evidence="4" type="ORF">Q4568_00435</name>
</gene>
<evidence type="ECO:0000256" key="2">
    <source>
        <dbReference type="HAMAP-Rule" id="MF_00612"/>
    </source>
</evidence>
<dbReference type="EMBL" id="JAUOPU010000001">
    <property type="protein sequence ID" value="MDO6540974.1"/>
    <property type="molecule type" value="Genomic_DNA"/>
</dbReference>
<evidence type="ECO:0000259" key="3">
    <source>
        <dbReference type="Pfam" id="PF17775"/>
    </source>
</evidence>